<proteinExistence type="predicted"/>
<accession>A0A815WPE4</accession>
<dbReference type="EMBL" id="CAJNOG010005164">
    <property type="protein sequence ID" value="CAF1548587.1"/>
    <property type="molecule type" value="Genomic_DNA"/>
</dbReference>
<dbReference type="Proteomes" id="UP000663845">
    <property type="component" value="Unassembled WGS sequence"/>
</dbReference>
<name>A0A815WPE4_9BILA</name>
<sequence>MPATDLDKRISTKYGWHVDFDKQFDATWRP</sequence>
<gene>
    <name evidence="1" type="ORF">JYZ213_LOCUS46151</name>
</gene>
<reference evidence="1" key="1">
    <citation type="submission" date="2021-02" db="EMBL/GenBank/DDBJ databases">
        <authorList>
            <person name="Nowell W R."/>
        </authorList>
    </citation>
    <scope>NUCLEOTIDE SEQUENCE</scope>
</reference>
<organism evidence="1 2">
    <name type="scientific">Adineta steineri</name>
    <dbReference type="NCBI Taxonomy" id="433720"/>
    <lineage>
        <taxon>Eukaryota</taxon>
        <taxon>Metazoa</taxon>
        <taxon>Spiralia</taxon>
        <taxon>Gnathifera</taxon>
        <taxon>Rotifera</taxon>
        <taxon>Eurotatoria</taxon>
        <taxon>Bdelloidea</taxon>
        <taxon>Adinetida</taxon>
        <taxon>Adinetidae</taxon>
        <taxon>Adineta</taxon>
    </lineage>
</organism>
<comment type="caution">
    <text evidence="1">The sequence shown here is derived from an EMBL/GenBank/DDBJ whole genome shotgun (WGS) entry which is preliminary data.</text>
</comment>
<evidence type="ECO:0000313" key="1">
    <source>
        <dbReference type="EMBL" id="CAF1548587.1"/>
    </source>
</evidence>
<dbReference type="AlphaFoldDB" id="A0A815WPE4"/>
<protein>
    <submittedName>
        <fullName evidence="1">Uncharacterized protein</fullName>
    </submittedName>
</protein>
<feature type="non-terminal residue" evidence="1">
    <location>
        <position position="30"/>
    </location>
</feature>
<evidence type="ECO:0000313" key="2">
    <source>
        <dbReference type="Proteomes" id="UP000663845"/>
    </source>
</evidence>